<protein>
    <submittedName>
        <fullName evidence="1">Uncharacterized protein</fullName>
    </submittedName>
</protein>
<dbReference type="EMBL" id="KT070867">
    <property type="protein sequence ID" value="AKQ08433.1"/>
    <property type="molecule type" value="Genomic_DNA"/>
</dbReference>
<gene>
    <name evidence="1" type="ORF">PBC2_118</name>
</gene>
<keyword evidence="2" id="KW-1185">Reference proteome</keyword>
<accession>A0A218KC16</accession>
<evidence type="ECO:0000313" key="2">
    <source>
        <dbReference type="Proteomes" id="UP000223102"/>
    </source>
</evidence>
<sequence>MNQAQVEELVFEVESYLEAQDLDYSVSVGSHNDGEITVSVEAWEVTDDTRGCLQEIISLVEGEFTELVEEDIECYEMVMVTFRVTDFEVDKEDAEDEWEEDYE</sequence>
<name>A0A218KC16_9CAUD</name>
<evidence type="ECO:0000313" key="1">
    <source>
        <dbReference type="EMBL" id="AKQ08433.1"/>
    </source>
</evidence>
<reference evidence="1 2" key="1">
    <citation type="submission" date="2015-06" db="EMBL/GenBank/DDBJ databases">
        <title>Complete genome sequence of Bacillus cereus phage PBC2.</title>
        <authorList>
            <person name="Kong M."/>
            <person name="Ryu S."/>
        </authorList>
    </citation>
    <scope>NUCLEOTIDE SEQUENCE [LARGE SCALE GENOMIC DNA]</scope>
</reference>
<proteinExistence type="predicted"/>
<organism evidence="1 2">
    <name type="scientific">Bacillus phage PBC2</name>
    <dbReference type="NCBI Taxonomy" id="1675029"/>
    <lineage>
        <taxon>Viruses</taxon>
        <taxon>Duplodnaviria</taxon>
        <taxon>Heunggongvirae</taxon>
        <taxon>Uroviricota</taxon>
        <taxon>Caudoviricetes</taxon>
        <taxon>Andregratiavirinae</taxon>
        <taxon>Haetaevirus</taxon>
        <taxon>Haetaevirus PBC2</taxon>
    </lineage>
</organism>
<dbReference type="Proteomes" id="UP000223102">
    <property type="component" value="Segment"/>
</dbReference>